<accession>A0A5B8XYY5</accession>
<gene>
    <name evidence="1" type="ORF">FIV42_01215</name>
</gene>
<keyword evidence="2" id="KW-1185">Reference proteome</keyword>
<dbReference type="AlphaFoldDB" id="A0A4Y6PMF6"/>
<sequence length="110" mass="12993">MLEVSFKRVKPGKVDKLRAWMRELMERQDEVVESFEQEGVRQEMAWLLEDADGHIFVYAIEAEDLDKARQAYRESTLSIDLEHREVLRDTLGERVEPDLLYTNHIAQWSG</sequence>
<organism evidence="1 2">
    <name type="scientific">Persicimonas caeni</name>
    <dbReference type="NCBI Taxonomy" id="2292766"/>
    <lineage>
        <taxon>Bacteria</taxon>
        <taxon>Deltaproteobacteria</taxon>
        <taxon>Bradymonadales</taxon>
        <taxon>Bradymonadaceae</taxon>
        <taxon>Persicimonas</taxon>
    </lineage>
</organism>
<name>A0A4Y6PMF6_PERCE</name>
<evidence type="ECO:0008006" key="3">
    <source>
        <dbReference type="Google" id="ProtNLM"/>
    </source>
</evidence>
<accession>A0A4Y6PMF6</accession>
<dbReference type="Proteomes" id="UP000315995">
    <property type="component" value="Chromosome"/>
</dbReference>
<reference evidence="1 2" key="1">
    <citation type="submission" date="2019-06" db="EMBL/GenBank/DDBJ databases">
        <title>Persicimonas caeni gen. nov., sp. nov., a predatory bacterium isolated from solar saltern.</title>
        <authorList>
            <person name="Wang S."/>
        </authorList>
    </citation>
    <scope>NUCLEOTIDE SEQUENCE [LARGE SCALE GENOMIC DNA]</scope>
    <source>
        <strain evidence="1 2">YN101</strain>
    </source>
</reference>
<dbReference type="InterPro" id="IPR046174">
    <property type="entry name" value="DUF6176"/>
</dbReference>
<dbReference type="EMBL" id="CP041186">
    <property type="protein sequence ID" value="QDG49403.1"/>
    <property type="molecule type" value="Genomic_DNA"/>
</dbReference>
<dbReference type="OrthoDB" id="3384033at2"/>
<evidence type="ECO:0000313" key="1">
    <source>
        <dbReference type="EMBL" id="QDG49403.1"/>
    </source>
</evidence>
<dbReference type="Pfam" id="PF19673">
    <property type="entry name" value="DUF6176"/>
    <property type="match status" value="1"/>
</dbReference>
<dbReference type="RefSeq" id="WP_141195901.1">
    <property type="nucleotide sequence ID" value="NZ_CP041186.1"/>
</dbReference>
<proteinExistence type="predicted"/>
<evidence type="ECO:0000313" key="2">
    <source>
        <dbReference type="Proteomes" id="UP000315995"/>
    </source>
</evidence>
<protein>
    <recommendedName>
        <fullName evidence="3">ABM domain-containing protein</fullName>
    </recommendedName>
</protein>